<dbReference type="RefSeq" id="XP_033575936.1">
    <property type="nucleotide sequence ID" value="XM_033720157.1"/>
</dbReference>
<gene>
    <name evidence="1 3" type="ORF">BDZ99DRAFT_463822</name>
</gene>
<dbReference type="GeneID" id="54461050"/>
<proteinExistence type="predicted"/>
<evidence type="ECO:0000313" key="3">
    <source>
        <dbReference type="RefSeq" id="XP_033575936.1"/>
    </source>
</evidence>
<dbReference type="Proteomes" id="UP000504636">
    <property type="component" value="Unplaced"/>
</dbReference>
<evidence type="ECO:0008006" key="4">
    <source>
        <dbReference type="Google" id="ProtNLM"/>
    </source>
</evidence>
<accession>A0A6A6YJE7</accession>
<organism evidence="1">
    <name type="scientific">Mytilinidion resinicola</name>
    <dbReference type="NCBI Taxonomy" id="574789"/>
    <lineage>
        <taxon>Eukaryota</taxon>
        <taxon>Fungi</taxon>
        <taxon>Dikarya</taxon>
        <taxon>Ascomycota</taxon>
        <taxon>Pezizomycotina</taxon>
        <taxon>Dothideomycetes</taxon>
        <taxon>Pleosporomycetidae</taxon>
        <taxon>Mytilinidiales</taxon>
        <taxon>Mytilinidiaceae</taxon>
        <taxon>Mytilinidion</taxon>
    </lineage>
</organism>
<reference evidence="3" key="2">
    <citation type="submission" date="2020-04" db="EMBL/GenBank/DDBJ databases">
        <authorList>
            <consortium name="NCBI Genome Project"/>
        </authorList>
    </citation>
    <scope>NUCLEOTIDE SEQUENCE</scope>
    <source>
        <strain evidence="3">CBS 304.34</strain>
    </source>
</reference>
<keyword evidence="2" id="KW-1185">Reference proteome</keyword>
<protein>
    <recommendedName>
        <fullName evidence="4">SH3 domain-containing protein</fullName>
    </recommendedName>
</protein>
<dbReference type="AlphaFoldDB" id="A0A6A6YJE7"/>
<sequence length="73" mass="8098">MRGKITHRSLCTAEPISEHISVDDVVLCKVKGSHYLHLVKAKSGVRYFIGNNVGGTNGWITKKSIYGKLTRVE</sequence>
<evidence type="ECO:0000313" key="1">
    <source>
        <dbReference type="EMBL" id="KAF2808972.1"/>
    </source>
</evidence>
<evidence type="ECO:0000313" key="2">
    <source>
        <dbReference type="Proteomes" id="UP000504636"/>
    </source>
</evidence>
<reference evidence="1 3" key="1">
    <citation type="journal article" date="2020" name="Stud. Mycol.">
        <title>101 Dothideomycetes genomes: a test case for predicting lifestyles and emergence of pathogens.</title>
        <authorList>
            <person name="Haridas S."/>
            <person name="Albert R."/>
            <person name="Binder M."/>
            <person name="Bloem J."/>
            <person name="Labutti K."/>
            <person name="Salamov A."/>
            <person name="Andreopoulos B."/>
            <person name="Baker S."/>
            <person name="Barry K."/>
            <person name="Bills G."/>
            <person name="Bluhm B."/>
            <person name="Cannon C."/>
            <person name="Castanera R."/>
            <person name="Culley D."/>
            <person name="Daum C."/>
            <person name="Ezra D."/>
            <person name="Gonzalez J."/>
            <person name="Henrissat B."/>
            <person name="Kuo A."/>
            <person name="Liang C."/>
            <person name="Lipzen A."/>
            <person name="Lutzoni F."/>
            <person name="Magnuson J."/>
            <person name="Mondo S."/>
            <person name="Nolan M."/>
            <person name="Ohm R."/>
            <person name="Pangilinan J."/>
            <person name="Park H.-J."/>
            <person name="Ramirez L."/>
            <person name="Alfaro M."/>
            <person name="Sun H."/>
            <person name="Tritt A."/>
            <person name="Yoshinaga Y."/>
            <person name="Zwiers L.-H."/>
            <person name="Turgeon B."/>
            <person name="Goodwin S."/>
            <person name="Spatafora J."/>
            <person name="Crous P."/>
            <person name="Grigoriev I."/>
        </authorList>
    </citation>
    <scope>NUCLEOTIDE SEQUENCE</scope>
    <source>
        <strain evidence="1 3">CBS 304.34</strain>
    </source>
</reference>
<dbReference type="EMBL" id="MU003702">
    <property type="protein sequence ID" value="KAF2808972.1"/>
    <property type="molecule type" value="Genomic_DNA"/>
</dbReference>
<reference evidence="3" key="3">
    <citation type="submission" date="2025-04" db="UniProtKB">
        <authorList>
            <consortium name="RefSeq"/>
        </authorList>
    </citation>
    <scope>IDENTIFICATION</scope>
    <source>
        <strain evidence="3">CBS 304.34</strain>
    </source>
</reference>
<name>A0A6A6YJE7_9PEZI</name>